<reference evidence="3" key="1">
    <citation type="journal article" date="2017" name="bioRxiv">
        <title>Conservation of a gene cluster reveals novel cercosporin biosynthetic mechanisms and extends production to the genus Colletotrichum.</title>
        <authorList>
            <person name="de Jonge R."/>
            <person name="Ebert M.K."/>
            <person name="Huitt-Roehl C.R."/>
            <person name="Pal P."/>
            <person name="Suttle J.C."/>
            <person name="Spanner R.E."/>
            <person name="Neubauer J.D."/>
            <person name="Jurick W.M.II."/>
            <person name="Stott K.A."/>
            <person name="Secor G.A."/>
            <person name="Thomma B.P.H.J."/>
            <person name="Van de Peer Y."/>
            <person name="Townsend C.A."/>
            <person name="Bolton M.D."/>
        </authorList>
    </citation>
    <scope>NUCLEOTIDE SEQUENCE [LARGE SCALE GENOMIC DNA]</scope>
    <source>
        <strain evidence="3">CBS538.71</strain>
    </source>
</reference>
<dbReference type="AlphaFoldDB" id="A0A2S6BX81"/>
<dbReference type="OrthoDB" id="3646856at2759"/>
<feature type="compositionally biased region" description="Polar residues" evidence="1">
    <location>
        <begin position="38"/>
        <end position="47"/>
    </location>
</feature>
<name>A0A2S6BX81_9PEZI</name>
<comment type="caution">
    <text evidence="2">The sequence shown here is derived from an EMBL/GenBank/DDBJ whole genome shotgun (WGS) entry which is preliminary data.</text>
</comment>
<organism evidence="2 3">
    <name type="scientific">Cercospora berteroae</name>
    <dbReference type="NCBI Taxonomy" id="357750"/>
    <lineage>
        <taxon>Eukaryota</taxon>
        <taxon>Fungi</taxon>
        <taxon>Dikarya</taxon>
        <taxon>Ascomycota</taxon>
        <taxon>Pezizomycotina</taxon>
        <taxon>Dothideomycetes</taxon>
        <taxon>Dothideomycetidae</taxon>
        <taxon>Mycosphaerellales</taxon>
        <taxon>Mycosphaerellaceae</taxon>
        <taxon>Cercospora</taxon>
    </lineage>
</organism>
<dbReference type="Proteomes" id="UP000237631">
    <property type="component" value="Unassembled WGS sequence"/>
</dbReference>
<gene>
    <name evidence="2" type="ORF">CBER1_10031</name>
</gene>
<accession>A0A2S6BX81</accession>
<evidence type="ECO:0000256" key="1">
    <source>
        <dbReference type="SAM" id="MobiDB-lite"/>
    </source>
</evidence>
<feature type="region of interest" description="Disordered" evidence="1">
    <location>
        <begin position="1"/>
        <end position="52"/>
    </location>
</feature>
<keyword evidence="3" id="KW-1185">Reference proteome</keyword>
<protein>
    <submittedName>
        <fullName evidence="2">Uncharacterized protein</fullName>
    </submittedName>
</protein>
<proteinExistence type="predicted"/>
<evidence type="ECO:0000313" key="3">
    <source>
        <dbReference type="Proteomes" id="UP000237631"/>
    </source>
</evidence>
<evidence type="ECO:0000313" key="2">
    <source>
        <dbReference type="EMBL" id="PPJ52076.1"/>
    </source>
</evidence>
<sequence length="357" mass="40241">MARKTLGKKAQRDSKSISRVRTRGAGPNEALPDGASPGHTSPGNTAPDNAAPGDGIAATKVFGITELLERILLFTTSTHSKDTVKHSSDVMQHLNPDGQISFSRLRLFAMQGVSKDFCGTIRGSAQLKRIMFLLPYKNEHLETLAASHLIPTLPYHEPDLDSDSTAEGPILTVKLLGGNLTEEGNHFQLAFDEKVPNGWLNPEASWKDIKICNAAKAIPLTVKIVHNSWVIGRVNLSWLLQGDETLGYLFELFRQIFQQLDGWEAATVEIEEKREGLDDEKGDTEEEWREELKQARKAGTEKEHRAIVEEQRALWITRENEIDEEEKQANRKWDDWTRAVWIEQNNRRLAFESAKKL</sequence>
<dbReference type="EMBL" id="PNEN01001722">
    <property type="protein sequence ID" value="PPJ52076.1"/>
    <property type="molecule type" value="Genomic_DNA"/>
</dbReference>